<accession>A0A3M5RC57</accession>
<evidence type="ECO:0000313" key="3">
    <source>
        <dbReference type="Proteomes" id="UP000274212"/>
    </source>
</evidence>
<protein>
    <submittedName>
        <fullName evidence="2">Effector protein hopW1-1</fullName>
    </submittedName>
</protein>
<comment type="caution">
    <text evidence="2">The sequence shown here is derived from an EMBL/GenBank/DDBJ whole genome shotgun (WGS) entry which is preliminary data.</text>
</comment>
<dbReference type="AlphaFoldDB" id="A0A3M5RC57"/>
<organism evidence="2 3">
    <name type="scientific">Pseudomonas syringae pv. coriandricola</name>
    <dbReference type="NCBI Taxonomy" id="264453"/>
    <lineage>
        <taxon>Bacteria</taxon>
        <taxon>Pseudomonadati</taxon>
        <taxon>Pseudomonadota</taxon>
        <taxon>Gammaproteobacteria</taxon>
        <taxon>Pseudomonadales</taxon>
        <taxon>Pseudomonadaceae</taxon>
        <taxon>Pseudomonas</taxon>
    </lineage>
</organism>
<name>A0A3M5RC57_9PSED</name>
<gene>
    <name evidence="2" type="ORF">ALP36_100712</name>
</gene>
<evidence type="ECO:0000256" key="1">
    <source>
        <dbReference type="SAM" id="MobiDB-lite"/>
    </source>
</evidence>
<feature type="region of interest" description="Disordered" evidence="1">
    <location>
        <begin position="336"/>
        <end position="375"/>
    </location>
</feature>
<proteinExistence type="predicted"/>
<dbReference type="InterPro" id="IPR029378">
    <property type="entry name" value="T3SS_HopW1-1/HolPsyAE"/>
</dbReference>
<sequence>MGSYISPRRRELFWAGHHPSPFIEKSYTADGRNRPMNPAQITHFSHSFPPSSSGTSSSAENSHAQSPQQVLTRAFVASGELNAAFGRTSTASEQDFTSLLGTLQRELERKTSSFPDIAELANQLAEAAKGDQGGHWLGRDEQQTLKGMIDRCKSQLAHTLASDASYDPLAQVCENLKTARLHQSISQMTGEAHAKVRGVPDLLALIQLDPDVLAEKPVGMTSYVNFGSFICMAKARTAELSEDLRSDPNEVALLLHPHADTILELERLPDALAALTENCPDTPTRDDLRSLAKEAGELLQQLRANDLLPRSEEVSSYQGETSVRSREVVEPKLTLCQAGGNGQGQLEASSARPESLRYAPTRAASSGSEARVPGQAVGGKIADDAQKVAGLYAEKKRTNWTQANGVAGKISHKIQSLLGMRDAESRVQAFVAFMADGKGRPDATILDLGDGWMRATRVIKAEAALIDFQCDSDGKVVDARHPGRFPVLPQGNEREAFKTVLQELKFRGAETLSKVPVYYVNRNTRGYVIPTHGYVVAGHPNRGRKSGAVLYGVGGDPKRGPVVLDEKLLGYLVGRSDSKTSSKLAAPVRAAISALAGASFATREDFYDAYCAVRGDAVDPLELHNEISSIYRLLPLSSMEMWPKKAGDYRVARPAAPERDLRAFENLPKDIGRKAQLKKVSNVDSIDLLEAKMQFTLHQLYQDEMLGRDGTGVRSAGFRPKVDAQRRDQLVASTPKFQRLPPHTTDKVGNCNTGASSLLQRAVDTYTEKNNLPPEKVTAASIFGIGSSHRLAIWDPLDGSSSKKSSEDL</sequence>
<dbReference type="Proteomes" id="UP000274212">
    <property type="component" value="Unassembled WGS sequence"/>
</dbReference>
<dbReference type="EMBL" id="RBTT01000251">
    <property type="protein sequence ID" value="RMU06599.1"/>
    <property type="molecule type" value="Genomic_DNA"/>
</dbReference>
<dbReference type="Pfam" id="PF15457">
    <property type="entry name" value="HopW1-1"/>
    <property type="match status" value="1"/>
</dbReference>
<reference evidence="2 3" key="1">
    <citation type="submission" date="2018-08" db="EMBL/GenBank/DDBJ databases">
        <title>Recombination of ecologically and evolutionarily significant loci maintains genetic cohesion in the Pseudomonas syringae species complex.</title>
        <authorList>
            <person name="Dillon M."/>
            <person name="Thakur S."/>
            <person name="Almeida R.N.D."/>
            <person name="Weir B.S."/>
            <person name="Guttman D.S."/>
        </authorList>
    </citation>
    <scope>NUCLEOTIDE SEQUENCE [LARGE SCALE GENOMIC DNA]</scope>
    <source>
        <strain evidence="2 3">ICMP 9829</strain>
    </source>
</reference>
<feature type="compositionally biased region" description="Polar residues" evidence="1">
    <location>
        <begin position="59"/>
        <end position="68"/>
    </location>
</feature>
<evidence type="ECO:0000313" key="2">
    <source>
        <dbReference type="EMBL" id="RMU06599.1"/>
    </source>
</evidence>
<feature type="region of interest" description="Disordered" evidence="1">
    <location>
        <begin position="26"/>
        <end position="68"/>
    </location>
</feature>
<feature type="compositionally biased region" description="Low complexity" evidence="1">
    <location>
        <begin position="42"/>
        <end position="58"/>
    </location>
</feature>